<protein>
    <submittedName>
        <fullName evidence="6">Hsp70 family protein</fullName>
    </submittedName>
</protein>
<dbReference type="PROSITE" id="PS00297">
    <property type="entry name" value="HSP70_1"/>
    <property type="match status" value="1"/>
</dbReference>
<gene>
    <name evidence="6" type="ORF">ACFFNX_45675</name>
</gene>
<comment type="caution">
    <text evidence="6">The sequence shown here is derived from an EMBL/GenBank/DDBJ whole genome shotgun (WGS) entry which is preliminary data.</text>
</comment>
<dbReference type="InterPro" id="IPR018181">
    <property type="entry name" value="Heat_shock_70_CS"/>
</dbReference>
<dbReference type="Pfam" id="PF00012">
    <property type="entry name" value="HSP70"/>
    <property type="match status" value="1"/>
</dbReference>
<evidence type="ECO:0000313" key="7">
    <source>
        <dbReference type="Proteomes" id="UP001589627"/>
    </source>
</evidence>
<dbReference type="PRINTS" id="PR00301">
    <property type="entry name" value="HEATSHOCK70"/>
</dbReference>
<evidence type="ECO:0000313" key="6">
    <source>
        <dbReference type="EMBL" id="MFB9839458.1"/>
    </source>
</evidence>
<organism evidence="6 7">
    <name type="scientific">Actinoallomurus acaciae</name>
    <dbReference type="NCBI Taxonomy" id="502577"/>
    <lineage>
        <taxon>Bacteria</taxon>
        <taxon>Bacillati</taxon>
        <taxon>Actinomycetota</taxon>
        <taxon>Actinomycetes</taxon>
        <taxon>Streptosporangiales</taxon>
        <taxon>Thermomonosporaceae</taxon>
        <taxon>Actinoallomurus</taxon>
    </lineage>
</organism>
<dbReference type="InterPro" id="IPR043129">
    <property type="entry name" value="ATPase_NBD"/>
</dbReference>
<feature type="non-terminal residue" evidence="6">
    <location>
        <position position="126"/>
    </location>
</feature>
<evidence type="ECO:0000256" key="1">
    <source>
        <dbReference type="ARBA" id="ARBA00007381"/>
    </source>
</evidence>
<keyword evidence="2" id="KW-0547">Nucleotide-binding</keyword>
<accession>A0ABV5YWQ1</accession>
<evidence type="ECO:0000256" key="3">
    <source>
        <dbReference type="ARBA" id="ARBA00022840"/>
    </source>
</evidence>
<comment type="similarity">
    <text evidence="1">Belongs to the heat shock protein 70 family.</text>
</comment>
<proteinExistence type="inferred from homology"/>
<keyword evidence="3" id="KW-0067">ATP-binding</keyword>
<dbReference type="SUPFAM" id="SSF53067">
    <property type="entry name" value="Actin-like ATPase domain"/>
    <property type="match status" value="1"/>
</dbReference>
<dbReference type="PANTHER" id="PTHR45639">
    <property type="entry name" value="HSC70CB, ISOFORM G-RELATED"/>
    <property type="match status" value="1"/>
</dbReference>
<evidence type="ECO:0000256" key="5">
    <source>
        <dbReference type="ARBA" id="ARBA00023186"/>
    </source>
</evidence>
<reference evidence="6 7" key="1">
    <citation type="submission" date="2024-09" db="EMBL/GenBank/DDBJ databases">
        <authorList>
            <person name="Sun Q."/>
            <person name="Mori K."/>
        </authorList>
    </citation>
    <scope>NUCLEOTIDE SEQUENCE [LARGE SCALE GENOMIC DNA]</scope>
    <source>
        <strain evidence="6 7">TBRC 0563</strain>
    </source>
</reference>
<dbReference type="RefSeq" id="WP_378212585.1">
    <property type="nucleotide sequence ID" value="NZ_JBHLZP010000720.1"/>
</dbReference>
<dbReference type="Proteomes" id="UP001589627">
    <property type="component" value="Unassembled WGS sequence"/>
</dbReference>
<dbReference type="InterPro" id="IPR013126">
    <property type="entry name" value="Hsp_70_fam"/>
</dbReference>
<evidence type="ECO:0000256" key="4">
    <source>
        <dbReference type="ARBA" id="ARBA00023016"/>
    </source>
</evidence>
<evidence type="ECO:0000256" key="2">
    <source>
        <dbReference type="ARBA" id="ARBA00022741"/>
    </source>
</evidence>
<name>A0ABV5YWQ1_9ACTN</name>
<dbReference type="Gene3D" id="3.30.420.40">
    <property type="match status" value="1"/>
</dbReference>
<dbReference type="EMBL" id="JBHLZP010000720">
    <property type="protein sequence ID" value="MFB9839458.1"/>
    <property type="molecule type" value="Genomic_DNA"/>
</dbReference>
<keyword evidence="5" id="KW-0143">Chaperone</keyword>
<dbReference type="PANTHER" id="PTHR45639:SF34">
    <property type="entry name" value="CHAPERONE PROTEIN DNAK"/>
    <property type="match status" value="1"/>
</dbReference>
<keyword evidence="7" id="KW-1185">Reference proteome</keyword>
<keyword evidence="4" id="KW-0346">Stress response</keyword>
<sequence length="126" mass="12844">MAQAIGVDLGTTYSAVAAARPGRRPEALWNHEGDLLTPSVVLLSGAGEAFIGKTAKHATKNVPGDCVELVKRREGATGWTFTDSRGGVRGAEEIQGLILRRLAEGAAAALGEPVGDVVLTVPAGAG</sequence>